<organism evidence="12 13">
    <name type="scientific">Amphimedon queenslandica</name>
    <name type="common">Sponge</name>
    <dbReference type="NCBI Taxonomy" id="400682"/>
    <lineage>
        <taxon>Eukaryota</taxon>
        <taxon>Metazoa</taxon>
        <taxon>Porifera</taxon>
        <taxon>Demospongiae</taxon>
        <taxon>Heteroscleromorpha</taxon>
        <taxon>Haplosclerida</taxon>
        <taxon>Niphatidae</taxon>
        <taxon>Amphimedon</taxon>
    </lineage>
</organism>
<evidence type="ECO:0000256" key="3">
    <source>
        <dbReference type="ARBA" id="ARBA00022723"/>
    </source>
</evidence>
<dbReference type="AlphaFoldDB" id="A0AAN0IRX7"/>
<dbReference type="PANTHER" id="PTHR10131:SF94">
    <property type="entry name" value="TNF RECEPTOR-ASSOCIATED FACTOR 4"/>
    <property type="match status" value="1"/>
</dbReference>
<keyword evidence="6 7" id="KW-0862">Zinc</keyword>
<dbReference type="InterPro" id="IPR001293">
    <property type="entry name" value="Znf_TRAF"/>
</dbReference>
<dbReference type="Pfam" id="PF02176">
    <property type="entry name" value="zf-TRAF"/>
    <property type="match status" value="2"/>
</dbReference>
<evidence type="ECO:0000259" key="11">
    <source>
        <dbReference type="PROSITE" id="PS50145"/>
    </source>
</evidence>
<feature type="domain" description="MATH" evidence="10">
    <location>
        <begin position="292"/>
        <end position="434"/>
    </location>
</feature>
<evidence type="ECO:0000256" key="7">
    <source>
        <dbReference type="PROSITE-ProRule" id="PRU00207"/>
    </source>
</evidence>
<dbReference type="InterPro" id="IPR008974">
    <property type="entry name" value="TRAF-like"/>
</dbReference>
<proteinExistence type="predicted"/>
<dbReference type="PIRSF" id="PIRSF015614">
    <property type="entry name" value="TRAF"/>
    <property type="match status" value="1"/>
</dbReference>
<dbReference type="Gene3D" id="2.60.210.10">
    <property type="entry name" value="Apoptosis, Tumor Necrosis Factor Receptor Associated Protein 2, Chain A"/>
    <property type="match status" value="1"/>
</dbReference>
<evidence type="ECO:0000313" key="13">
    <source>
        <dbReference type="Proteomes" id="UP000007879"/>
    </source>
</evidence>
<evidence type="ECO:0008006" key="14">
    <source>
        <dbReference type="Google" id="ProtNLM"/>
    </source>
</evidence>
<dbReference type="Gene3D" id="3.30.40.10">
    <property type="entry name" value="Zinc/RING finger domain, C3HC4 (zinc finger)"/>
    <property type="match status" value="3"/>
</dbReference>
<dbReference type="SUPFAM" id="SSF57850">
    <property type="entry name" value="RING/U-box"/>
    <property type="match status" value="1"/>
</dbReference>
<dbReference type="GO" id="GO:0043122">
    <property type="term" value="P:regulation of canonical NF-kappaB signal transduction"/>
    <property type="evidence" value="ECO:0007669"/>
    <property type="project" value="TreeGrafter"/>
</dbReference>
<dbReference type="RefSeq" id="XP_011408003.2">
    <property type="nucleotide sequence ID" value="XM_011409701.2"/>
</dbReference>
<dbReference type="Pfam" id="PF22486">
    <property type="entry name" value="MATH_2"/>
    <property type="match status" value="1"/>
</dbReference>
<evidence type="ECO:0000259" key="10">
    <source>
        <dbReference type="PROSITE" id="PS50144"/>
    </source>
</evidence>
<evidence type="ECO:0000256" key="6">
    <source>
        <dbReference type="ARBA" id="ARBA00022833"/>
    </source>
</evidence>
<keyword evidence="5 7" id="KW-0863">Zinc-finger</keyword>
<evidence type="ECO:0000256" key="4">
    <source>
        <dbReference type="ARBA" id="ARBA00022737"/>
    </source>
</evidence>
<dbReference type="GO" id="GO:0007165">
    <property type="term" value="P:signal transduction"/>
    <property type="evidence" value="ECO:0007669"/>
    <property type="project" value="InterPro"/>
</dbReference>
<keyword evidence="4" id="KW-0677">Repeat</keyword>
<feature type="domain" description="TRAF-type" evidence="11">
    <location>
        <begin position="109"/>
        <end position="153"/>
    </location>
</feature>
<dbReference type="SMART" id="SM00061">
    <property type="entry name" value="MATH"/>
    <property type="match status" value="1"/>
</dbReference>
<dbReference type="CDD" id="cd16620">
    <property type="entry name" value="vRING-HC-C4C4_RBBP6"/>
    <property type="match status" value="1"/>
</dbReference>
<dbReference type="PROSITE" id="PS50144">
    <property type="entry name" value="MATH"/>
    <property type="match status" value="1"/>
</dbReference>
<dbReference type="GO" id="GO:0042981">
    <property type="term" value="P:regulation of apoptotic process"/>
    <property type="evidence" value="ECO:0007669"/>
    <property type="project" value="InterPro"/>
</dbReference>
<dbReference type="KEGG" id="aqu:105315159"/>
<evidence type="ECO:0000256" key="1">
    <source>
        <dbReference type="ARBA" id="ARBA00004496"/>
    </source>
</evidence>
<evidence type="ECO:0000256" key="8">
    <source>
        <dbReference type="SAM" id="Coils"/>
    </source>
</evidence>
<evidence type="ECO:0000313" key="12">
    <source>
        <dbReference type="EnsemblMetazoa" id="XP_011408003.2"/>
    </source>
</evidence>
<dbReference type="GO" id="GO:0008270">
    <property type="term" value="F:zinc ion binding"/>
    <property type="evidence" value="ECO:0007669"/>
    <property type="project" value="UniProtKB-KW"/>
</dbReference>
<dbReference type="Proteomes" id="UP000007879">
    <property type="component" value="Unassembled WGS sequence"/>
</dbReference>
<reference evidence="13" key="1">
    <citation type="journal article" date="2010" name="Nature">
        <title>The Amphimedon queenslandica genome and the evolution of animal complexity.</title>
        <authorList>
            <person name="Srivastava M."/>
            <person name="Simakov O."/>
            <person name="Chapman J."/>
            <person name="Fahey B."/>
            <person name="Gauthier M.E."/>
            <person name="Mitros T."/>
            <person name="Richards G.S."/>
            <person name="Conaco C."/>
            <person name="Dacre M."/>
            <person name="Hellsten U."/>
            <person name="Larroux C."/>
            <person name="Putnam N.H."/>
            <person name="Stanke M."/>
            <person name="Adamska M."/>
            <person name="Darling A."/>
            <person name="Degnan S.M."/>
            <person name="Oakley T.H."/>
            <person name="Plachetzki D.C."/>
            <person name="Zhai Y."/>
            <person name="Adamski M."/>
            <person name="Calcino A."/>
            <person name="Cummins S.F."/>
            <person name="Goodstein D.M."/>
            <person name="Harris C."/>
            <person name="Jackson D.J."/>
            <person name="Leys S.P."/>
            <person name="Shu S."/>
            <person name="Woodcroft B.J."/>
            <person name="Vervoort M."/>
            <person name="Kosik K.S."/>
            <person name="Manning G."/>
            <person name="Degnan B.M."/>
            <person name="Rokhsar D.S."/>
        </authorList>
    </citation>
    <scope>NUCLEOTIDE SEQUENCE [LARGE SCALE GENOMIC DNA]</scope>
</reference>
<keyword evidence="8" id="KW-0175">Coiled coil</keyword>
<dbReference type="PROSITE" id="PS50089">
    <property type="entry name" value="ZF_RING_2"/>
    <property type="match status" value="1"/>
</dbReference>
<dbReference type="PANTHER" id="PTHR10131">
    <property type="entry name" value="TNF RECEPTOR ASSOCIATED FACTOR"/>
    <property type="match status" value="1"/>
</dbReference>
<feature type="coiled-coil region" evidence="8">
    <location>
        <begin position="231"/>
        <end position="289"/>
    </location>
</feature>
<comment type="subcellular location">
    <subcellularLocation>
        <location evidence="1">Cytoplasm</location>
    </subcellularLocation>
</comment>
<dbReference type="InterPro" id="IPR013083">
    <property type="entry name" value="Znf_RING/FYVE/PHD"/>
</dbReference>
<evidence type="ECO:0000256" key="5">
    <source>
        <dbReference type="ARBA" id="ARBA00022771"/>
    </source>
</evidence>
<protein>
    <recommendedName>
        <fullName evidence="14">RING-type E3 ubiquitin transferase</fullName>
    </recommendedName>
</protein>
<feature type="zinc finger region" description="TRAF-type" evidence="7">
    <location>
        <begin position="167"/>
        <end position="223"/>
    </location>
</feature>
<dbReference type="SUPFAM" id="SSF49599">
    <property type="entry name" value="TRAF domain-like"/>
    <property type="match status" value="3"/>
</dbReference>
<keyword evidence="2" id="KW-0963">Cytoplasm</keyword>
<dbReference type="InterPro" id="IPR001841">
    <property type="entry name" value="Znf_RING"/>
</dbReference>
<accession>A0AAN0IRX7</accession>
<keyword evidence="3 7" id="KW-0479">Metal-binding</keyword>
<sequence length="447" mass="50956">MATCDDYGGGYDFKFADGDPPDEYQCHICTLVARDPQQVSCCSNIYCESCLDTLKEKGQGFICPTCRSSLEGKYFKDGRAERGIKSLKVYCTNTDSGCQWMGTIKDIDTHLNNSCTYQLVPCTNGCGEKIRRSTLKKHLTDNCPERIVNCQYCNRKGRYRLITSSCHFDDCPDLLIHCSNEGCNEKIPQRSLASHNETCPKAIISCEYNTVGCTEVMRREEQEKHNEESAILHLQLTKEQLEVTNDQLELTIEQLQVTSEHLQLTDQQLKVAIKTIQSLKAKVQEHKNLLTTSSEVLKLSQFSQRKEGWCSRGFYTSPGGYKVALHVYPNGYGDGKGTHVSCFIYLEAGEYDDLLEWPFQGEVTIELLNQLEDKNHVKVAFHFNKATPYKCKQRVSQGQEGQEWGIHKFLSHTYRLPNNCRFLKDDSLYFRVSVKVTSKTKPWLALT</sequence>
<dbReference type="GeneID" id="105315159"/>
<dbReference type="PROSITE" id="PS50145">
    <property type="entry name" value="ZF_TRAF"/>
    <property type="match status" value="2"/>
</dbReference>
<feature type="domain" description="RING-type" evidence="9">
    <location>
        <begin position="26"/>
        <end position="67"/>
    </location>
</feature>
<name>A0AAN0IRX7_AMPQE</name>
<dbReference type="InterPro" id="IPR002083">
    <property type="entry name" value="MATH/TRAF_dom"/>
</dbReference>
<dbReference type="EnsemblMetazoa" id="XM_011409701.2">
    <property type="protein sequence ID" value="XP_011408003.2"/>
    <property type="gene ID" value="LOC105315159"/>
</dbReference>
<dbReference type="GO" id="GO:0005737">
    <property type="term" value="C:cytoplasm"/>
    <property type="evidence" value="ECO:0007669"/>
    <property type="project" value="UniProtKB-SubCell"/>
</dbReference>
<reference evidence="12" key="2">
    <citation type="submission" date="2024-06" db="UniProtKB">
        <authorList>
            <consortium name="EnsemblMetazoa"/>
        </authorList>
    </citation>
    <scope>IDENTIFICATION</scope>
</reference>
<evidence type="ECO:0000259" key="9">
    <source>
        <dbReference type="PROSITE" id="PS50089"/>
    </source>
</evidence>
<feature type="zinc finger region" description="TRAF-type" evidence="7">
    <location>
        <begin position="109"/>
        <end position="153"/>
    </location>
</feature>
<keyword evidence="13" id="KW-1185">Reference proteome</keyword>
<evidence type="ECO:0000256" key="2">
    <source>
        <dbReference type="ARBA" id="ARBA00022490"/>
    </source>
</evidence>
<dbReference type="InterPro" id="IPR012227">
    <property type="entry name" value="TNF_rcpt-assoc_TRAF_met"/>
</dbReference>
<feature type="domain" description="TRAF-type" evidence="11">
    <location>
        <begin position="167"/>
        <end position="223"/>
    </location>
</feature>